<feature type="domain" description="PRMT5 TIM barrel" evidence="8">
    <location>
        <begin position="35"/>
        <end position="266"/>
    </location>
</feature>
<dbReference type="InterPro" id="IPR035248">
    <property type="entry name" value="PRMT5_C"/>
</dbReference>
<dbReference type="Gene3D" id="3.40.50.150">
    <property type="entry name" value="Vaccinia Virus protein VP39"/>
    <property type="match status" value="1"/>
</dbReference>
<feature type="domain" description="PRMT5 oligomerisation" evidence="9">
    <location>
        <begin position="439"/>
        <end position="607"/>
    </location>
</feature>
<evidence type="ECO:0000259" key="9">
    <source>
        <dbReference type="Pfam" id="PF17286"/>
    </source>
</evidence>
<evidence type="ECO:0000256" key="1">
    <source>
        <dbReference type="ARBA" id="ARBA00022603"/>
    </source>
</evidence>
<feature type="region of interest" description="Disordered" evidence="5">
    <location>
        <begin position="796"/>
        <end position="826"/>
    </location>
</feature>
<evidence type="ECO:0000259" key="7">
    <source>
        <dbReference type="Pfam" id="PF12763"/>
    </source>
</evidence>
<feature type="compositionally biased region" description="Basic and acidic residues" evidence="5">
    <location>
        <begin position="815"/>
        <end position="826"/>
    </location>
</feature>
<dbReference type="CDD" id="cd02440">
    <property type="entry name" value="AdoMet_MTases"/>
    <property type="match status" value="1"/>
</dbReference>
<dbReference type="GO" id="GO:0006355">
    <property type="term" value="P:regulation of DNA-templated transcription"/>
    <property type="evidence" value="ECO:0007669"/>
    <property type="project" value="TreeGrafter"/>
</dbReference>
<dbReference type="InterPro" id="IPR035075">
    <property type="entry name" value="PRMT5"/>
</dbReference>
<feature type="domain" description="EH" evidence="7">
    <location>
        <begin position="676"/>
        <end position="759"/>
    </location>
</feature>
<evidence type="ECO:0000256" key="5">
    <source>
        <dbReference type="SAM" id="MobiDB-lite"/>
    </source>
</evidence>
<sequence>MTLDSFNLGLDVMTNTENNESIDLEQINIDRSNYNFDFTVSPCFYGGKEPKGKQYNELYPICGSDRVLNNEVWTSHVIIKIPLWITQGIISNKNNEKYYNYLNNELDFAKYVGSNGVIIPIDLENINTDFFLFLLRKCDNNTQNYLLQFKLSNDLTIQESIQLRLKCQRIRKMLKNSCKILFALEFGTNSLGNEMYNWLSENIATVIVPTDIFLTNKGGFPVLSKHHKNIVKRFIHSCKTIILRGPCLYDNKTYNIYQAYFGHLHKSIEGLCKSETYSFGYEDMLMDPLQPLSDNLSMYTYNVFELDDTKYNAYYEAIKAAIKDKPNCEFVCILGGGRGPIVTKVVEAVNDMNSDAKVIVVEKNPNAIITLKDVNSKEWNNKVKIILGDMRDPKILDRKVDIIVSELLGSFSDNELSPECLDVAMSNILKDDGISIPSSYLSYITPISSAKMWINANQYSSCNDEVNHERIYVVKSWSSTNLSKTQPLFEFIHSPNTEIINSETQNRYKSLVFNIDVDAEFHGFLGYFSCILYKNISLETTPENHTKGLFSWFPMYIPIVEPIVLKKDDILTVEFWRRSDNIKMWYEWIINTPVQSNIHNFNGDSYKVNKIYNWAKFDTPKSKKEQETMIESENVDMDKIANKDLSDLDKIFTINDSQMKLYNYHFSRLVDTPASIYNSLKKDSTVEFVTLDEALIFFENFKLNQTDIAEILELADITNDCLERKQFCVALHNIACRYKNIPLGVIQSHHNKNKINTKEKKDTDWQPIQNTRKYTLDDVSLFDDAEFQIDQNFSTTSKSDSSALHDALNKVQSDVQDRDSKRRKSEMTVDLVEKTTDLYINQTSKNQKLKETVQKLFSEFTSIIETKIDLQIQLENLQSEHD</sequence>
<dbReference type="GO" id="GO:0016274">
    <property type="term" value="F:protein-arginine N-methyltransferase activity"/>
    <property type="evidence" value="ECO:0007669"/>
    <property type="project" value="InterPro"/>
</dbReference>
<evidence type="ECO:0000259" key="8">
    <source>
        <dbReference type="Pfam" id="PF17285"/>
    </source>
</evidence>
<dbReference type="Gene3D" id="2.70.160.11">
    <property type="entry name" value="Hnrnp arginine n-methyltransferase1"/>
    <property type="match status" value="1"/>
</dbReference>
<keyword evidence="3 4" id="KW-0949">S-adenosyl-L-methionine</keyword>
<dbReference type="Pfam" id="PF12763">
    <property type="entry name" value="EH"/>
    <property type="match status" value="1"/>
</dbReference>
<dbReference type="Pfam" id="PF05185">
    <property type="entry name" value="PRMT5"/>
    <property type="match status" value="1"/>
</dbReference>
<dbReference type="InterPro" id="IPR000261">
    <property type="entry name" value="EH_dom"/>
</dbReference>
<dbReference type="OrthoDB" id="1368803at2759"/>
<feature type="domain" description="PRMT5 arginine-N-methyltransferase" evidence="6">
    <location>
        <begin position="275"/>
        <end position="436"/>
    </location>
</feature>
<keyword evidence="11" id="KW-1185">Reference proteome</keyword>
<dbReference type="AlphaFoldDB" id="A0A177B0A7"/>
<proteinExistence type="predicted"/>
<dbReference type="Proteomes" id="UP000078046">
    <property type="component" value="Unassembled WGS sequence"/>
</dbReference>
<dbReference type="Gene3D" id="1.10.238.10">
    <property type="entry name" value="EF-hand"/>
    <property type="match status" value="1"/>
</dbReference>
<dbReference type="GO" id="GO:0005634">
    <property type="term" value="C:nucleus"/>
    <property type="evidence" value="ECO:0007669"/>
    <property type="project" value="TreeGrafter"/>
</dbReference>
<evidence type="ECO:0000313" key="11">
    <source>
        <dbReference type="Proteomes" id="UP000078046"/>
    </source>
</evidence>
<accession>A0A177B0A7</accession>
<organism evidence="10 11">
    <name type="scientific">Intoshia linei</name>
    <dbReference type="NCBI Taxonomy" id="1819745"/>
    <lineage>
        <taxon>Eukaryota</taxon>
        <taxon>Metazoa</taxon>
        <taxon>Spiralia</taxon>
        <taxon>Lophotrochozoa</taxon>
        <taxon>Mesozoa</taxon>
        <taxon>Orthonectida</taxon>
        <taxon>Rhopaluridae</taxon>
        <taxon>Intoshia</taxon>
    </lineage>
</organism>
<evidence type="ECO:0000256" key="4">
    <source>
        <dbReference type="PROSITE-ProRule" id="PRU01015"/>
    </source>
</evidence>
<dbReference type="SUPFAM" id="SSF53335">
    <property type="entry name" value="S-adenosyl-L-methionine-dependent methyltransferases"/>
    <property type="match status" value="1"/>
</dbReference>
<protein>
    <submittedName>
        <fullName evidence="10">Protein arginine N-methyltransferase 5</fullName>
    </submittedName>
</protein>
<dbReference type="SUPFAM" id="SSF47473">
    <property type="entry name" value="EF-hand"/>
    <property type="match status" value="1"/>
</dbReference>
<keyword evidence="1 4" id="KW-0489">Methyltransferase</keyword>
<name>A0A177B0A7_9BILA</name>
<dbReference type="InterPro" id="IPR029063">
    <property type="entry name" value="SAM-dependent_MTases_sf"/>
</dbReference>
<dbReference type="GO" id="GO:0005829">
    <property type="term" value="C:cytosol"/>
    <property type="evidence" value="ECO:0007669"/>
    <property type="project" value="TreeGrafter"/>
</dbReference>
<dbReference type="InterPro" id="IPR035247">
    <property type="entry name" value="PRMT5_TIM"/>
</dbReference>
<evidence type="ECO:0000259" key="6">
    <source>
        <dbReference type="Pfam" id="PF05185"/>
    </source>
</evidence>
<dbReference type="PANTHER" id="PTHR10738">
    <property type="entry name" value="PROTEIN ARGININE N-METHYLTRANSFERASE 5"/>
    <property type="match status" value="1"/>
</dbReference>
<evidence type="ECO:0000313" key="10">
    <source>
        <dbReference type="EMBL" id="OAF67061.1"/>
    </source>
</evidence>
<comment type="caution">
    <text evidence="10">The sequence shown here is derived from an EMBL/GenBank/DDBJ whole genome shotgun (WGS) entry which is preliminary data.</text>
</comment>
<dbReference type="EMBL" id="LWCA01000754">
    <property type="protein sequence ID" value="OAF67061.1"/>
    <property type="molecule type" value="Genomic_DNA"/>
</dbReference>
<dbReference type="Gene3D" id="3.20.20.150">
    <property type="entry name" value="Divalent-metal-dependent TIM barrel enzymes"/>
    <property type="match status" value="1"/>
</dbReference>
<evidence type="ECO:0000256" key="2">
    <source>
        <dbReference type="ARBA" id="ARBA00022679"/>
    </source>
</evidence>
<reference evidence="10 11" key="1">
    <citation type="submission" date="2016-04" db="EMBL/GenBank/DDBJ databases">
        <title>The genome of Intoshia linei affirms orthonectids as highly simplified spiralians.</title>
        <authorList>
            <person name="Mikhailov K.V."/>
            <person name="Slusarev G.S."/>
            <person name="Nikitin M.A."/>
            <person name="Logacheva M.D."/>
            <person name="Penin A."/>
            <person name="Aleoshin V."/>
            <person name="Panchin Y.V."/>
        </authorList>
    </citation>
    <scope>NUCLEOTIDE SEQUENCE [LARGE SCALE GENOMIC DNA]</scope>
    <source>
        <strain evidence="10">Intl2013</strain>
        <tissue evidence="10">Whole animal</tissue>
    </source>
</reference>
<dbReference type="PANTHER" id="PTHR10738:SF0">
    <property type="entry name" value="PROTEIN ARGININE N-METHYLTRANSFERASE 5"/>
    <property type="match status" value="1"/>
</dbReference>
<gene>
    <name evidence="10" type="ORF">A3Q56_05214</name>
</gene>
<dbReference type="Pfam" id="PF17286">
    <property type="entry name" value="PRMT5_C"/>
    <property type="match status" value="1"/>
</dbReference>
<keyword evidence="2 4" id="KW-0808">Transferase</keyword>
<dbReference type="InterPro" id="IPR011992">
    <property type="entry name" value="EF-hand-dom_pair"/>
</dbReference>
<dbReference type="PROSITE" id="PS51678">
    <property type="entry name" value="SAM_MT_PRMT"/>
    <property type="match status" value="1"/>
</dbReference>
<dbReference type="Pfam" id="PF17285">
    <property type="entry name" value="PRMT5_TIM"/>
    <property type="match status" value="1"/>
</dbReference>
<evidence type="ECO:0000256" key="3">
    <source>
        <dbReference type="ARBA" id="ARBA00022691"/>
    </source>
</evidence>
<dbReference type="InterPro" id="IPR025799">
    <property type="entry name" value="Arg_MeTrfase"/>
</dbReference>
<dbReference type="GO" id="GO:0032259">
    <property type="term" value="P:methylation"/>
    <property type="evidence" value="ECO:0007669"/>
    <property type="project" value="UniProtKB-KW"/>
</dbReference>